<feature type="chain" id="PRO_5047486552" description="Pili assembly chaperone N-terminal domain-containing protein" evidence="2">
    <location>
        <begin position="20"/>
        <end position="265"/>
    </location>
</feature>
<organism evidence="3 4">
    <name type="scientific">Rhodovibrio sodomensis</name>
    <dbReference type="NCBI Taxonomy" id="1088"/>
    <lineage>
        <taxon>Bacteria</taxon>
        <taxon>Pseudomonadati</taxon>
        <taxon>Pseudomonadota</taxon>
        <taxon>Alphaproteobacteria</taxon>
        <taxon>Rhodospirillales</taxon>
        <taxon>Rhodovibrionaceae</taxon>
        <taxon>Rhodovibrio</taxon>
    </lineage>
</organism>
<dbReference type="InterPro" id="IPR008962">
    <property type="entry name" value="PapD-like_sf"/>
</dbReference>
<accession>A0ABS1DFZ3</accession>
<gene>
    <name evidence="3" type="ORF">CKO28_10340</name>
</gene>
<sequence>MKVLVALLAVAVGGLFVGAEDASAQLSVDRVIVDFAPGEPRRQDILVTNTSDEVAYVQVEPRVIQNPGKPTQDSVTIADPRERGLLVSPERLKLPPGARKRVRFALLDRPSERDRIYRVSIRPVVGELKSQETAVKVLVGYDVLVMARPRNADPNLNTRRVDGKLMVRNTGNTNALLFRGEPCAPDGGDCVDLPSKRIYAGADWSTGLPYDTPVEYRVKVAGNPDGRAGIGRAHVGAAPMAAPGSAPPCRARTKARPHPHCTPAG</sequence>
<proteinExistence type="predicted"/>
<dbReference type="Gene3D" id="2.60.40.10">
    <property type="entry name" value="Immunoglobulins"/>
    <property type="match status" value="1"/>
</dbReference>
<feature type="compositionally biased region" description="Low complexity" evidence="1">
    <location>
        <begin position="239"/>
        <end position="248"/>
    </location>
</feature>
<keyword evidence="4" id="KW-1185">Reference proteome</keyword>
<dbReference type="EMBL" id="NRRL01000023">
    <property type="protein sequence ID" value="MBK1668433.1"/>
    <property type="molecule type" value="Genomic_DNA"/>
</dbReference>
<dbReference type="RefSeq" id="WP_200340747.1">
    <property type="nucleotide sequence ID" value="NZ_NRRL01000023.1"/>
</dbReference>
<evidence type="ECO:0000313" key="3">
    <source>
        <dbReference type="EMBL" id="MBK1668433.1"/>
    </source>
</evidence>
<dbReference type="SUPFAM" id="SSF49354">
    <property type="entry name" value="PapD-like"/>
    <property type="match status" value="1"/>
</dbReference>
<keyword evidence="2" id="KW-0732">Signal</keyword>
<comment type="caution">
    <text evidence="3">The sequence shown here is derived from an EMBL/GenBank/DDBJ whole genome shotgun (WGS) entry which is preliminary data.</text>
</comment>
<evidence type="ECO:0000313" key="4">
    <source>
        <dbReference type="Proteomes" id="UP001296873"/>
    </source>
</evidence>
<evidence type="ECO:0000256" key="2">
    <source>
        <dbReference type="SAM" id="SignalP"/>
    </source>
</evidence>
<feature type="signal peptide" evidence="2">
    <location>
        <begin position="1"/>
        <end position="19"/>
    </location>
</feature>
<feature type="region of interest" description="Disordered" evidence="1">
    <location>
        <begin position="239"/>
        <end position="265"/>
    </location>
</feature>
<dbReference type="Proteomes" id="UP001296873">
    <property type="component" value="Unassembled WGS sequence"/>
</dbReference>
<reference evidence="3 4" key="1">
    <citation type="journal article" date="2020" name="Microorganisms">
        <title>Osmotic Adaptation and Compatible Solute Biosynthesis of Phototrophic Bacteria as Revealed from Genome Analyses.</title>
        <authorList>
            <person name="Imhoff J.F."/>
            <person name="Rahn T."/>
            <person name="Kunzel S."/>
            <person name="Keller A."/>
            <person name="Neulinger S.C."/>
        </authorList>
    </citation>
    <scope>NUCLEOTIDE SEQUENCE [LARGE SCALE GENOMIC DNA]</scope>
    <source>
        <strain evidence="3 4">DSM 9895</strain>
    </source>
</reference>
<dbReference type="InterPro" id="IPR013783">
    <property type="entry name" value="Ig-like_fold"/>
</dbReference>
<evidence type="ECO:0000256" key="1">
    <source>
        <dbReference type="SAM" id="MobiDB-lite"/>
    </source>
</evidence>
<protein>
    <recommendedName>
        <fullName evidence="5">Pili assembly chaperone N-terminal domain-containing protein</fullName>
    </recommendedName>
</protein>
<evidence type="ECO:0008006" key="5">
    <source>
        <dbReference type="Google" id="ProtNLM"/>
    </source>
</evidence>
<name>A0ABS1DFZ3_9PROT</name>